<dbReference type="OrthoDB" id="5243524at2"/>
<dbReference type="PANTHER" id="PTHR37422">
    <property type="entry name" value="TEICHURONIC ACID BIOSYNTHESIS PROTEIN TUAE"/>
    <property type="match status" value="1"/>
</dbReference>
<feature type="region of interest" description="Disordered" evidence="5">
    <location>
        <begin position="658"/>
        <end position="685"/>
    </location>
</feature>
<proteinExistence type="predicted"/>
<feature type="transmembrane region" description="Helical" evidence="6">
    <location>
        <begin position="332"/>
        <end position="349"/>
    </location>
</feature>
<feature type="domain" description="O-antigen ligase-related" evidence="7">
    <location>
        <begin position="451"/>
        <end position="581"/>
    </location>
</feature>
<evidence type="ECO:0000256" key="2">
    <source>
        <dbReference type="ARBA" id="ARBA00022692"/>
    </source>
</evidence>
<keyword evidence="8" id="KW-0436">Ligase</keyword>
<feature type="transmembrane region" description="Helical" evidence="6">
    <location>
        <begin position="457"/>
        <end position="478"/>
    </location>
</feature>
<feature type="compositionally biased region" description="Low complexity" evidence="5">
    <location>
        <begin position="659"/>
        <end position="676"/>
    </location>
</feature>
<dbReference type="InterPro" id="IPR007016">
    <property type="entry name" value="O-antigen_ligase-rel_domated"/>
</dbReference>
<keyword evidence="2 6" id="KW-0812">Transmembrane</keyword>
<dbReference type="PANTHER" id="PTHR37422:SF13">
    <property type="entry name" value="LIPOPOLYSACCHARIDE BIOSYNTHESIS PROTEIN PA4999-RELATED"/>
    <property type="match status" value="1"/>
</dbReference>
<sequence length="685" mass="72762">MTLGELLGVLLRRWYVMLPLTLAGLLTGGYLYVAVPVSYESSSSVSLLDSTAAARPAPAYGNPIANAGGSLVVTADVLIRTLESSDAAHALHDLGVTDRYTVGFAPNASGPLLSLAVTGTERTRVLAETATLTSFAGEQLRALQAADRIAPQYYVSATPIVLPQEPVTKLKSRYQMVAAVVIAGTASGFFLSFFTEAAVLARRRRKGQDPAPGSRPARPRGAHRPRRPGLLRRPLDATTWLTGYLVLAFFLPSNLDLPALGGVGTPANVFALTGLLWYVASWLTGRVAPAPGTRGPRLVMCLLAAAVLMAYVADGARSASHEEVLAADRGLIGLLVWVSLVVLTTAGIHERERLDTLMRRLVVMGSVVAAIGYYDFFTATNIADSIHIPGLQSSVAGVRTLDRGSFVRPRSTTAQSLEFAGMLAILVPFAVQQAFDPVRRHAGVVRRWGPVVAMGGALPLTVSRTSIIGAFIVILVMVPRWKPQRRWGAIGVLIASVGALKVVIPGLIGTILTLFSTFLSNSDSSTQARTVKYSAIVPYLRQHPLFGQGFGTFTPDLYFFTDNQYMLTLAEMGVLGLVALLSLYLTGIHHGGAIRRLARSEADRELGQAFFASAMVALVISATFDALMFPMFAGMFFVTLGAGGSYLGFLRREAPAPRAPAATAPSPASAVPAAVRPGPPQLVES</sequence>
<evidence type="ECO:0000256" key="4">
    <source>
        <dbReference type="ARBA" id="ARBA00023136"/>
    </source>
</evidence>
<accession>A0A1H8LPZ1</accession>
<feature type="transmembrane region" description="Helical" evidence="6">
    <location>
        <begin position="490"/>
        <end position="515"/>
    </location>
</feature>
<evidence type="ECO:0000259" key="7">
    <source>
        <dbReference type="Pfam" id="PF04932"/>
    </source>
</evidence>
<dbReference type="RefSeq" id="WP_075017116.1">
    <property type="nucleotide sequence ID" value="NZ_FODD01000016.1"/>
</dbReference>
<evidence type="ECO:0000256" key="5">
    <source>
        <dbReference type="SAM" id="MobiDB-lite"/>
    </source>
</evidence>
<dbReference type="GO" id="GO:0016020">
    <property type="term" value="C:membrane"/>
    <property type="evidence" value="ECO:0007669"/>
    <property type="project" value="UniProtKB-SubCell"/>
</dbReference>
<feature type="transmembrane region" description="Helical" evidence="6">
    <location>
        <begin position="14"/>
        <end position="35"/>
    </location>
</feature>
<gene>
    <name evidence="8" type="ORF">SAMN05216267_1016145</name>
</gene>
<name>A0A1H8LPZ1_9ACTN</name>
<feature type="transmembrane region" description="Helical" evidence="6">
    <location>
        <begin position="361"/>
        <end position="383"/>
    </location>
</feature>
<evidence type="ECO:0000256" key="3">
    <source>
        <dbReference type="ARBA" id="ARBA00022989"/>
    </source>
</evidence>
<dbReference type="InterPro" id="IPR051533">
    <property type="entry name" value="WaaL-like"/>
</dbReference>
<comment type="subcellular location">
    <subcellularLocation>
        <location evidence="1">Membrane</location>
        <topology evidence="1">Multi-pass membrane protein</topology>
    </subcellularLocation>
</comment>
<organism evidence="8 9">
    <name type="scientific">Actinacidiphila rubida</name>
    <dbReference type="NCBI Taxonomy" id="310780"/>
    <lineage>
        <taxon>Bacteria</taxon>
        <taxon>Bacillati</taxon>
        <taxon>Actinomycetota</taxon>
        <taxon>Actinomycetes</taxon>
        <taxon>Kitasatosporales</taxon>
        <taxon>Streptomycetaceae</taxon>
        <taxon>Actinacidiphila</taxon>
    </lineage>
</organism>
<feature type="transmembrane region" description="Helical" evidence="6">
    <location>
        <begin position="176"/>
        <end position="201"/>
    </location>
</feature>
<feature type="compositionally biased region" description="Basic residues" evidence="5">
    <location>
        <begin position="217"/>
        <end position="230"/>
    </location>
</feature>
<feature type="transmembrane region" description="Helical" evidence="6">
    <location>
        <begin position="565"/>
        <end position="585"/>
    </location>
</feature>
<dbReference type="STRING" id="310780.SAMN05216267_1016145"/>
<reference evidence="8 9" key="1">
    <citation type="submission" date="2016-10" db="EMBL/GenBank/DDBJ databases">
        <authorList>
            <person name="de Groot N.N."/>
        </authorList>
    </citation>
    <scope>NUCLEOTIDE SEQUENCE [LARGE SCALE GENOMIC DNA]</scope>
    <source>
        <strain evidence="8 9">CGMCC 4.2026</strain>
    </source>
</reference>
<dbReference type="EMBL" id="FODD01000016">
    <property type="protein sequence ID" value="SEO07150.1"/>
    <property type="molecule type" value="Genomic_DNA"/>
</dbReference>
<dbReference type="AlphaFoldDB" id="A0A1H8LPZ1"/>
<dbReference type="Proteomes" id="UP000181951">
    <property type="component" value="Unassembled WGS sequence"/>
</dbReference>
<feature type="transmembrane region" description="Helical" evidence="6">
    <location>
        <begin position="263"/>
        <end position="283"/>
    </location>
</feature>
<feature type="transmembrane region" description="Helical" evidence="6">
    <location>
        <begin position="630"/>
        <end position="649"/>
    </location>
</feature>
<evidence type="ECO:0000313" key="8">
    <source>
        <dbReference type="EMBL" id="SEO07150.1"/>
    </source>
</evidence>
<keyword evidence="9" id="KW-1185">Reference proteome</keyword>
<keyword evidence="4 6" id="KW-0472">Membrane</keyword>
<dbReference type="Pfam" id="PF04932">
    <property type="entry name" value="Wzy_C"/>
    <property type="match status" value="1"/>
</dbReference>
<dbReference type="GO" id="GO:0016874">
    <property type="term" value="F:ligase activity"/>
    <property type="evidence" value="ECO:0007669"/>
    <property type="project" value="UniProtKB-KW"/>
</dbReference>
<feature type="transmembrane region" description="Helical" evidence="6">
    <location>
        <begin position="295"/>
        <end position="312"/>
    </location>
</feature>
<protein>
    <submittedName>
        <fullName evidence="8">O-Antigen ligase</fullName>
    </submittedName>
</protein>
<evidence type="ECO:0000256" key="6">
    <source>
        <dbReference type="SAM" id="Phobius"/>
    </source>
</evidence>
<evidence type="ECO:0000313" key="9">
    <source>
        <dbReference type="Proteomes" id="UP000181951"/>
    </source>
</evidence>
<keyword evidence="3 6" id="KW-1133">Transmembrane helix</keyword>
<feature type="region of interest" description="Disordered" evidence="5">
    <location>
        <begin position="204"/>
        <end position="230"/>
    </location>
</feature>
<evidence type="ECO:0000256" key="1">
    <source>
        <dbReference type="ARBA" id="ARBA00004141"/>
    </source>
</evidence>
<feature type="transmembrane region" description="Helical" evidence="6">
    <location>
        <begin position="606"/>
        <end position="624"/>
    </location>
</feature>